<gene>
    <name evidence="2" type="ORF">BCIN_04g05400</name>
</gene>
<dbReference type="AlphaFoldDB" id="A0A384JFI9"/>
<feature type="region of interest" description="Disordered" evidence="1">
    <location>
        <begin position="24"/>
        <end position="57"/>
    </location>
</feature>
<dbReference type="EMBL" id="CP009808">
    <property type="protein sequence ID" value="ATZ49385.1"/>
    <property type="molecule type" value="Genomic_DNA"/>
</dbReference>
<dbReference type="VEuPathDB" id="FungiDB:Bcin04g05400"/>
<evidence type="ECO:0000256" key="1">
    <source>
        <dbReference type="SAM" id="MobiDB-lite"/>
    </source>
</evidence>
<organism evidence="2 3">
    <name type="scientific">Botryotinia fuckeliana (strain B05.10)</name>
    <name type="common">Noble rot fungus</name>
    <name type="synonym">Botrytis cinerea</name>
    <dbReference type="NCBI Taxonomy" id="332648"/>
    <lineage>
        <taxon>Eukaryota</taxon>
        <taxon>Fungi</taxon>
        <taxon>Dikarya</taxon>
        <taxon>Ascomycota</taxon>
        <taxon>Pezizomycotina</taxon>
        <taxon>Leotiomycetes</taxon>
        <taxon>Helotiales</taxon>
        <taxon>Sclerotiniaceae</taxon>
        <taxon>Botrytis</taxon>
    </lineage>
</organism>
<dbReference type="OrthoDB" id="3541550at2759"/>
<evidence type="ECO:0000313" key="2">
    <source>
        <dbReference type="EMBL" id="ATZ49385.1"/>
    </source>
</evidence>
<reference evidence="2 3" key="1">
    <citation type="journal article" date="2011" name="PLoS Genet.">
        <title>Genomic analysis of the necrotrophic fungal pathogens Sclerotinia sclerotiorum and Botrytis cinerea.</title>
        <authorList>
            <person name="Amselem J."/>
            <person name="Cuomo C.A."/>
            <person name="van Kan J.A."/>
            <person name="Viaud M."/>
            <person name="Benito E.P."/>
            <person name="Couloux A."/>
            <person name="Coutinho P.M."/>
            <person name="de Vries R.P."/>
            <person name="Dyer P.S."/>
            <person name="Fillinger S."/>
            <person name="Fournier E."/>
            <person name="Gout L."/>
            <person name="Hahn M."/>
            <person name="Kohn L."/>
            <person name="Lapalu N."/>
            <person name="Plummer K.M."/>
            <person name="Pradier J.M."/>
            <person name="Quevillon E."/>
            <person name="Sharon A."/>
            <person name="Simon A."/>
            <person name="ten Have A."/>
            <person name="Tudzynski B."/>
            <person name="Tudzynski P."/>
            <person name="Wincker P."/>
            <person name="Andrew M."/>
            <person name="Anthouard V."/>
            <person name="Beever R.E."/>
            <person name="Beffa R."/>
            <person name="Benoit I."/>
            <person name="Bouzid O."/>
            <person name="Brault B."/>
            <person name="Chen Z."/>
            <person name="Choquer M."/>
            <person name="Collemare J."/>
            <person name="Cotton P."/>
            <person name="Danchin E.G."/>
            <person name="Da Silva C."/>
            <person name="Gautier A."/>
            <person name="Giraud C."/>
            <person name="Giraud T."/>
            <person name="Gonzalez C."/>
            <person name="Grossetete S."/>
            <person name="Guldener U."/>
            <person name="Henrissat B."/>
            <person name="Howlett B.J."/>
            <person name="Kodira C."/>
            <person name="Kretschmer M."/>
            <person name="Lappartient A."/>
            <person name="Leroch M."/>
            <person name="Levis C."/>
            <person name="Mauceli E."/>
            <person name="Neuveglise C."/>
            <person name="Oeser B."/>
            <person name="Pearson M."/>
            <person name="Poulain J."/>
            <person name="Poussereau N."/>
            <person name="Quesneville H."/>
            <person name="Rascle C."/>
            <person name="Schumacher J."/>
            <person name="Segurens B."/>
            <person name="Sexton A."/>
            <person name="Silva E."/>
            <person name="Sirven C."/>
            <person name="Soanes D.M."/>
            <person name="Talbot N.J."/>
            <person name="Templeton M."/>
            <person name="Yandava C."/>
            <person name="Yarden O."/>
            <person name="Zeng Q."/>
            <person name="Rollins J.A."/>
            <person name="Lebrun M.H."/>
            <person name="Dickman M."/>
        </authorList>
    </citation>
    <scope>NUCLEOTIDE SEQUENCE [LARGE SCALE GENOMIC DNA]</scope>
    <source>
        <strain evidence="2 3">B05.10</strain>
    </source>
</reference>
<dbReference type="GeneID" id="5438275"/>
<name>A0A384JFI9_BOTFB</name>
<reference evidence="2 3" key="3">
    <citation type="journal article" date="2017" name="Mol. Plant Pathol.">
        <title>A gapless genome sequence of the fungus Botrytis cinerea.</title>
        <authorList>
            <person name="Van Kan J.A."/>
            <person name="Stassen J.H."/>
            <person name="Mosbach A."/>
            <person name="Van Der Lee T.A."/>
            <person name="Faino L."/>
            <person name="Farmer A.D."/>
            <person name="Papasotiriou D.G."/>
            <person name="Zhou S."/>
            <person name="Seidl M.F."/>
            <person name="Cottam E."/>
            <person name="Edel D."/>
            <person name="Hahn M."/>
            <person name="Schwartz D.C."/>
            <person name="Dietrich R.A."/>
            <person name="Widdison S."/>
            <person name="Scalliet G."/>
        </authorList>
    </citation>
    <scope>NUCLEOTIDE SEQUENCE [LARGE SCALE GENOMIC DNA]</scope>
    <source>
        <strain evidence="2 3">B05.10</strain>
    </source>
</reference>
<dbReference type="KEGG" id="bfu:BCIN_04g05400"/>
<feature type="region of interest" description="Disordered" evidence="1">
    <location>
        <begin position="432"/>
        <end position="459"/>
    </location>
</feature>
<sequence length="459" mass="50775">MGQLIHDSSLCERAKCCINNRPDCSSTQNDPNSVHLSNVNQRTPVNGSTSPTAPSQYAISQTAPNRPLDYVFVPIPDAHDRGVTYGADVGQPSVYTFFPEDVIENQEPPVDGSADLAAPNQDLTRLTATDQALINEFATVLAIASQIPLYRATAVHRPVRFTVNQLMAPPRGSLFLRMMITGMGLHDILSRWEPSDYANISINEISFTLGDDSDNQPIAPNQTALPFTDQAFIDQAIIELAAIGRSTSTPANQVTSGLFLHFYSRMFRAGGIRRETVRRWIRSGNARLPANLDVARLAALSAENMNEAQIAAQQWLYSRAAEVVENDFQTRVQPERQQVFSFQQEQPNHSNQRYILEGNGTLEGLDDEDHVSDSTISIPSNQYPRRSETASMYAHILRDRYSTTRGSRRWVYGASSEENRLMGMQNRGRRNAIQPGIDALPPGSNASVTLSSPPDVDDL</sequence>
<dbReference type="Proteomes" id="UP000001798">
    <property type="component" value="Chromosome 4"/>
</dbReference>
<accession>A0A384JFI9</accession>
<dbReference type="RefSeq" id="XP_024548447.1">
    <property type="nucleotide sequence ID" value="XM_024692668.1"/>
</dbReference>
<protein>
    <submittedName>
        <fullName evidence="2">Uncharacterized protein</fullName>
    </submittedName>
</protein>
<reference evidence="2 3" key="2">
    <citation type="journal article" date="2012" name="Eukaryot. Cell">
        <title>Genome update of Botrytis cinerea strains B05.10 and T4.</title>
        <authorList>
            <person name="Staats M."/>
            <person name="van Kan J.A."/>
        </authorList>
    </citation>
    <scope>NUCLEOTIDE SEQUENCE [LARGE SCALE GENOMIC DNA]</scope>
    <source>
        <strain evidence="2 3">B05.10</strain>
    </source>
</reference>
<evidence type="ECO:0000313" key="3">
    <source>
        <dbReference type="Proteomes" id="UP000001798"/>
    </source>
</evidence>
<proteinExistence type="predicted"/>
<keyword evidence="3" id="KW-1185">Reference proteome</keyword>